<dbReference type="HOGENOM" id="CLU_2481260_0_0_5"/>
<name>Q07NX6_RHOP5</name>
<dbReference type="AlphaFoldDB" id="Q07NX6"/>
<reference evidence="2" key="1">
    <citation type="submission" date="2006-09" db="EMBL/GenBank/DDBJ databases">
        <title>Complete sequence of Rhodopseudomonas palustris BisA53.</title>
        <authorList>
            <consortium name="US DOE Joint Genome Institute"/>
            <person name="Copeland A."/>
            <person name="Lucas S."/>
            <person name="Lapidus A."/>
            <person name="Barry K."/>
            <person name="Detter J.C."/>
            <person name="Glavina del Rio T."/>
            <person name="Hammon N."/>
            <person name="Israni S."/>
            <person name="Dalin E."/>
            <person name="Tice H."/>
            <person name="Pitluck S."/>
            <person name="Chain P."/>
            <person name="Malfatti S."/>
            <person name="Shin M."/>
            <person name="Vergez L."/>
            <person name="Schmutz J."/>
            <person name="Larimer F."/>
            <person name="Land M."/>
            <person name="Hauser L."/>
            <person name="Pelletier D.A."/>
            <person name="Kyrpides N."/>
            <person name="Kim E."/>
            <person name="Harwood C.S."/>
            <person name="Oda Y."/>
            <person name="Richardson P."/>
        </authorList>
    </citation>
    <scope>NUCLEOTIDE SEQUENCE [LARGE SCALE GENOMIC DNA]</scope>
    <source>
        <strain evidence="2">BisA53</strain>
    </source>
</reference>
<organism evidence="2">
    <name type="scientific">Rhodopseudomonas palustris (strain BisA53)</name>
    <dbReference type="NCBI Taxonomy" id="316055"/>
    <lineage>
        <taxon>Bacteria</taxon>
        <taxon>Pseudomonadati</taxon>
        <taxon>Pseudomonadota</taxon>
        <taxon>Alphaproteobacteria</taxon>
        <taxon>Hyphomicrobiales</taxon>
        <taxon>Nitrobacteraceae</taxon>
        <taxon>Rhodopseudomonas</taxon>
    </lineage>
</organism>
<dbReference type="STRING" id="316055.RPE_2419"/>
<dbReference type="EMBL" id="CP000463">
    <property type="protein sequence ID" value="ABJ06358.1"/>
    <property type="molecule type" value="Genomic_DNA"/>
</dbReference>
<accession>Q07NX6</accession>
<feature type="region of interest" description="Disordered" evidence="1">
    <location>
        <begin position="64"/>
        <end position="87"/>
    </location>
</feature>
<evidence type="ECO:0000313" key="2">
    <source>
        <dbReference type="EMBL" id="ABJ06358.1"/>
    </source>
</evidence>
<evidence type="ECO:0000256" key="1">
    <source>
        <dbReference type="SAM" id="MobiDB-lite"/>
    </source>
</evidence>
<proteinExistence type="predicted"/>
<sequence>MGRRRRVPVRGYFLRTERVFHMTGSERSTRVLPGLSQALSWLREGLPLAERTELKLVPIAISARPPRHRPTAARPGARNIPSRYSHD</sequence>
<gene>
    <name evidence="2" type="ordered locus">RPE_2419</name>
</gene>
<protein>
    <submittedName>
        <fullName evidence="2">Uncharacterized protein</fullName>
    </submittedName>
</protein>
<dbReference type="KEGG" id="rpe:RPE_2419"/>